<keyword evidence="2" id="KW-1185">Reference proteome</keyword>
<dbReference type="eggNOG" id="ENOG5033Q69">
    <property type="taxonomic scope" value="Bacteria"/>
</dbReference>
<evidence type="ECO:0000313" key="2">
    <source>
        <dbReference type="Proteomes" id="UP000029585"/>
    </source>
</evidence>
<name>A0A096AXG2_FLAPL</name>
<dbReference type="Proteomes" id="UP000029585">
    <property type="component" value="Unassembled WGS sequence"/>
</dbReference>
<gene>
    <name evidence="1" type="ORF">HMPREF9460_04225</name>
</gene>
<dbReference type="RefSeq" id="WP_009260179.1">
    <property type="nucleotide sequence ID" value="NZ_KN174172.1"/>
</dbReference>
<sequence>MSAEPYQIRTSGELDVNDLFTTKLQEGACAAHLRGGFTDTGEVEITLLKKNEGLASPAFQAELSVLLGALRGDSGPLRDLSSMRAYCEAHPQALMRGRQAFYAFRIDTGKYRYYLRFFPQRELHKFFIFCYQTDRLREDLPKPDFHYLNRRRKHQKREERSWRF</sequence>
<accession>A0A096AXG2</accession>
<protein>
    <submittedName>
        <fullName evidence="1">Uncharacterized protein</fullName>
    </submittedName>
</protein>
<proteinExistence type="predicted"/>
<dbReference type="HOGENOM" id="CLU_1516443_0_0_9"/>
<comment type="caution">
    <text evidence="1">The sequence shown here is derived from an EMBL/GenBank/DDBJ whole genome shotgun (WGS) entry which is preliminary data.</text>
</comment>
<evidence type="ECO:0000313" key="1">
    <source>
        <dbReference type="EMBL" id="KGF51773.1"/>
    </source>
</evidence>
<organism evidence="1 2">
    <name type="scientific">Flavonifractor plautii 1_3_50AFAA</name>
    <dbReference type="NCBI Taxonomy" id="742738"/>
    <lineage>
        <taxon>Bacteria</taxon>
        <taxon>Bacillati</taxon>
        <taxon>Bacillota</taxon>
        <taxon>Clostridia</taxon>
        <taxon>Eubacteriales</taxon>
        <taxon>Oscillospiraceae</taxon>
        <taxon>Flavonifractor</taxon>
    </lineage>
</organism>
<dbReference type="EMBL" id="ADLO01000138">
    <property type="protein sequence ID" value="KGF51773.1"/>
    <property type="molecule type" value="Genomic_DNA"/>
</dbReference>
<reference evidence="1 2" key="1">
    <citation type="submission" date="2011-08" db="EMBL/GenBank/DDBJ databases">
        <title>The Genome Sequence of Clostridium orbiscindens 1_3_50AFAA.</title>
        <authorList>
            <consortium name="The Broad Institute Genome Sequencing Platform"/>
            <person name="Earl A."/>
            <person name="Ward D."/>
            <person name="Feldgarden M."/>
            <person name="Gevers D."/>
            <person name="Daigneault M."/>
            <person name="Strauss J."/>
            <person name="Allen-Vercoe E."/>
            <person name="Young S.K."/>
            <person name="Zeng Q."/>
            <person name="Gargeya S."/>
            <person name="Fitzgerald M."/>
            <person name="Haas B."/>
            <person name="Abouelleil A."/>
            <person name="Alvarado L."/>
            <person name="Arachchi H.M."/>
            <person name="Berlin A."/>
            <person name="Brown A."/>
            <person name="Chapman S.B."/>
            <person name="Chen Z."/>
            <person name="Dunbar C."/>
            <person name="Freedman E."/>
            <person name="Gearin G."/>
            <person name="Gellesch M."/>
            <person name="Goldberg J."/>
            <person name="Griggs A."/>
            <person name="Gujja S."/>
            <person name="Heiman D."/>
            <person name="Howarth C."/>
            <person name="Larson L."/>
            <person name="Lui A."/>
            <person name="MacDonald P.J.P."/>
            <person name="Montmayeur A."/>
            <person name="Murphy C."/>
            <person name="Neiman D."/>
            <person name="Pearson M."/>
            <person name="Priest M."/>
            <person name="Roberts A."/>
            <person name="Saif S."/>
            <person name="Shea T."/>
            <person name="Shenoy N."/>
            <person name="Sisk P."/>
            <person name="Stolte C."/>
            <person name="Sykes S."/>
            <person name="Wortman J."/>
            <person name="Nusbaum C."/>
            <person name="Birren B."/>
        </authorList>
    </citation>
    <scope>NUCLEOTIDE SEQUENCE [LARGE SCALE GENOMIC DNA]</scope>
    <source>
        <strain evidence="1 2">1_3_50AFAA</strain>
    </source>
</reference>
<dbReference type="AlphaFoldDB" id="A0A096AXG2"/>